<dbReference type="GO" id="GO:0030246">
    <property type="term" value="F:carbohydrate binding"/>
    <property type="evidence" value="ECO:0007669"/>
    <property type="project" value="InterPro"/>
</dbReference>
<evidence type="ECO:0000256" key="6">
    <source>
        <dbReference type="ARBA" id="ARBA00023295"/>
    </source>
</evidence>
<keyword evidence="7" id="KW-0472">Membrane</keyword>
<keyword evidence="5" id="KW-0862">Zinc</keyword>
<dbReference type="Gene3D" id="3.20.110.10">
    <property type="entry name" value="Glycoside hydrolase 38, N terminal domain"/>
    <property type="match status" value="1"/>
</dbReference>
<gene>
    <name evidence="9" type="ORF">ElyMa_005919500</name>
</gene>
<comment type="cofactor">
    <cofactor evidence="1">
        <name>Zn(2+)</name>
        <dbReference type="ChEBI" id="CHEBI:29105"/>
    </cofactor>
</comment>
<dbReference type="InterPro" id="IPR000602">
    <property type="entry name" value="Glyco_hydro_38_N"/>
</dbReference>
<keyword evidence="6" id="KW-0326">Glycosidase</keyword>
<dbReference type="GO" id="GO:0005764">
    <property type="term" value="C:lysosome"/>
    <property type="evidence" value="ECO:0007669"/>
    <property type="project" value="TreeGrafter"/>
</dbReference>
<dbReference type="Proteomes" id="UP000762676">
    <property type="component" value="Unassembled WGS sequence"/>
</dbReference>
<dbReference type="InterPro" id="IPR011013">
    <property type="entry name" value="Gal_mutarotase_sf_dom"/>
</dbReference>
<keyword evidence="7" id="KW-1133">Transmembrane helix</keyword>
<keyword evidence="4" id="KW-0378">Hydrolase</keyword>
<evidence type="ECO:0000256" key="2">
    <source>
        <dbReference type="ARBA" id="ARBA00009792"/>
    </source>
</evidence>
<evidence type="ECO:0000256" key="7">
    <source>
        <dbReference type="SAM" id="Phobius"/>
    </source>
</evidence>
<dbReference type="SUPFAM" id="SSF88688">
    <property type="entry name" value="Families 57/38 glycoside transferase middle domain"/>
    <property type="match status" value="1"/>
</dbReference>
<dbReference type="Pfam" id="PF09261">
    <property type="entry name" value="Alpha-mann_mid"/>
    <property type="match status" value="1"/>
</dbReference>
<comment type="similarity">
    <text evidence="2">Belongs to the glycosyl hydrolase 38 family.</text>
</comment>
<evidence type="ECO:0000256" key="3">
    <source>
        <dbReference type="ARBA" id="ARBA00022723"/>
    </source>
</evidence>
<dbReference type="InterPro" id="IPR011330">
    <property type="entry name" value="Glyco_hydro/deAcase_b/a-brl"/>
</dbReference>
<dbReference type="PANTHER" id="PTHR11607:SF3">
    <property type="entry name" value="LYSOSOMAL ALPHA-MANNOSIDASE"/>
    <property type="match status" value="1"/>
</dbReference>
<evidence type="ECO:0000256" key="5">
    <source>
        <dbReference type="ARBA" id="ARBA00022833"/>
    </source>
</evidence>
<keyword evidence="3" id="KW-0479">Metal-binding</keyword>
<dbReference type="InterPro" id="IPR027291">
    <property type="entry name" value="Glyco_hydro_38_N_sf"/>
</dbReference>
<keyword evidence="7" id="KW-0812">Transmembrane</keyword>
<reference evidence="9 10" key="1">
    <citation type="journal article" date="2021" name="Elife">
        <title>Chloroplast acquisition without the gene transfer in kleptoplastic sea slugs, Plakobranchus ocellatus.</title>
        <authorList>
            <person name="Maeda T."/>
            <person name="Takahashi S."/>
            <person name="Yoshida T."/>
            <person name="Shimamura S."/>
            <person name="Takaki Y."/>
            <person name="Nagai Y."/>
            <person name="Toyoda A."/>
            <person name="Suzuki Y."/>
            <person name="Arimoto A."/>
            <person name="Ishii H."/>
            <person name="Satoh N."/>
            <person name="Nishiyama T."/>
            <person name="Hasebe M."/>
            <person name="Maruyama T."/>
            <person name="Minagawa J."/>
            <person name="Obokata J."/>
            <person name="Shigenobu S."/>
        </authorList>
    </citation>
    <scope>NUCLEOTIDE SEQUENCE [LARGE SCALE GENOMIC DNA]</scope>
</reference>
<evidence type="ECO:0000259" key="8">
    <source>
        <dbReference type="SMART" id="SM00872"/>
    </source>
</evidence>
<dbReference type="SMART" id="SM00872">
    <property type="entry name" value="Alpha-mann_mid"/>
    <property type="match status" value="1"/>
</dbReference>
<dbReference type="InterPro" id="IPR037094">
    <property type="entry name" value="Glyco_hydro_38_cen_sf"/>
</dbReference>
<proteinExistence type="inferred from homology"/>
<dbReference type="GO" id="GO:0004559">
    <property type="term" value="F:alpha-mannosidase activity"/>
    <property type="evidence" value="ECO:0007669"/>
    <property type="project" value="InterPro"/>
</dbReference>
<dbReference type="SUPFAM" id="SSF88713">
    <property type="entry name" value="Glycoside hydrolase/deacetylase"/>
    <property type="match status" value="1"/>
</dbReference>
<evidence type="ECO:0000313" key="9">
    <source>
        <dbReference type="EMBL" id="GFR81254.1"/>
    </source>
</evidence>
<accession>A0AAV4G7U5</accession>
<dbReference type="Gene3D" id="2.60.40.1180">
    <property type="entry name" value="Golgi alpha-mannosidase II"/>
    <property type="match status" value="1"/>
</dbReference>
<evidence type="ECO:0000256" key="4">
    <source>
        <dbReference type="ARBA" id="ARBA00022801"/>
    </source>
</evidence>
<dbReference type="GO" id="GO:0006013">
    <property type="term" value="P:mannose metabolic process"/>
    <property type="evidence" value="ECO:0007669"/>
    <property type="project" value="InterPro"/>
</dbReference>
<dbReference type="FunFam" id="1.20.1270.50:FF:000003">
    <property type="entry name" value="Alpha-mannosidase"/>
    <property type="match status" value="1"/>
</dbReference>
<dbReference type="InterPro" id="IPR013780">
    <property type="entry name" value="Glyco_hydro_b"/>
</dbReference>
<dbReference type="PANTHER" id="PTHR11607">
    <property type="entry name" value="ALPHA-MANNOSIDASE"/>
    <property type="match status" value="1"/>
</dbReference>
<dbReference type="Gene3D" id="1.20.1270.50">
    <property type="entry name" value="Glycoside hydrolase family 38, central domain"/>
    <property type="match status" value="1"/>
</dbReference>
<comment type="caution">
    <text evidence="9">The sequence shown here is derived from an EMBL/GenBank/DDBJ whole genome shotgun (WGS) entry which is preliminary data.</text>
</comment>
<sequence>MRMYLKCALQWVLAIVLIQVVVYFWIVNKKSPQPRRAEAPPHPYFASIGNRTEGTCSYDTCPKVKKGVLNVHLVPHSHIDVGWLKSVDEYYTGQGDGDYGNTLYAGCVRCILNNTLQELMKNPSRTFIFAEMKYFARFWHESSASERNKIRQLIKERRLEIVNGGWVMSDAGVTLYNDIIDQHTLGFDFIRETLGPCAQTRTGWHVDQFGHSSEHASIFAQMGYDSLFIGRISDFDKEKRKQEKKLEMVWLTSEKNLGVRSALFTHVTFDGYYAPNGYVLENLNENAFKSPSTLRNFIITLQNRASNFKTKHLLVPMGSDFGYRRPDLWFTNMDEAIQQVKNGKRKDINLIYSTPSCYAYYVNQEMKLHQKQQDYFPSIKREPPLFPTKKDDFLPYITDVVWAGFYTTRGGLKRHIWQAGQILQSCKQLSIFSALPEAFQRVNVLRDAMAVMQHHDAITGTQKKAVLASYNSVLSSATENCEEVMAEAYEKLWGKEVKGKLGTPQFCPSLNISSCEVSEESDDFLVTLYNPLSWSVSLPVRFPLEPGTYFVYDKDRKLVPHQMLPVPEGIVDIPERPTGSAPTELTFLTSLPPLSVTSYIVKSDQEEGAVHEPHLSAAQDKEIVIENEHLALTFNSHTGLLVSMSNKASHIKMAISQDFAAYASSMNQRNEGAYVFVPGTDPAKPVRQNRPVVIKVIKRDFLMSHHHILSPQCVIQAWAASVQSLRSW</sequence>
<name>A0AAV4G7U5_9GAST</name>
<organism evidence="9 10">
    <name type="scientific">Elysia marginata</name>
    <dbReference type="NCBI Taxonomy" id="1093978"/>
    <lineage>
        <taxon>Eukaryota</taxon>
        <taxon>Metazoa</taxon>
        <taxon>Spiralia</taxon>
        <taxon>Lophotrochozoa</taxon>
        <taxon>Mollusca</taxon>
        <taxon>Gastropoda</taxon>
        <taxon>Heterobranchia</taxon>
        <taxon>Euthyneura</taxon>
        <taxon>Panpulmonata</taxon>
        <taxon>Sacoglossa</taxon>
        <taxon>Placobranchoidea</taxon>
        <taxon>Plakobranchidae</taxon>
        <taxon>Elysia</taxon>
    </lineage>
</organism>
<dbReference type="InterPro" id="IPR028995">
    <property type="entry name" value="Glyco_hydro_57/38_cen_sf"/>
</dbReference>
<feature type="domain" description="Glycoside hydrolase family 38 central" evidence="8">
    <location>
        <begin position="400"/>
        <end position="474"/>
    </location>
</feature>
<keyword evidence="10" id="KW-1185">Reference proteome</keyword>
<dbReference type="AlphaFoldDB" id="A0AAV4G7U5"/>
<protein>
    <submittedName>
        <fullName evidence="9">Alpha-mannosidase</fullName>
    </submittedName>
</protein>
<dbReference type="EMBL" id="BMAT01011871">
    <property type="protein sequence ID" value="GFR81254.1"/>
    <property type="molecule type" value="Genomic_DNA"/>
</dbReference>
<dbReference type="InterPro" id="IPR015341">
    <property type="entry name" value="Glyco_hydro_38_cen"/>
</dbReference>
<evidence type="ECO:0000256" key="1">
    <source>
        <dbReference type="ARBA" id="ARBA00001947"/>
    </source>
</evidence>
<evidence type="ECO:0000313" key="10">
    <source>
        <dbReference type="Proteomes" id="UP000762676"/>
    </source>
</evidence>
<dbReference type="InterPro" id="IPR050843">
    <property type="entry name" value="Glycosyl_Hydrlase_38"/>
</dbReference>
<feature type="transmembrane region" description="Helical" evidence="7">
    <location>
        <begin position="7"/>
        <end position="26"/>
    </location>
</feature>
<dbReference type="GO" id="GO:0046872">
    <property type="term" value="F:metal ion binding"/>
    <property type="evidence" value="ECO:0007669"/>
    <property type="project" value="UniProtKB-KW"/>
</dbReference>
<dbReference type="Gene3D" id="2.70.98.30">
    <property type="entry name" value="Golgi alpha-mannosidase II, domain 4"/>
    <property type="match status" value="1"/>
</dbReference>
<dbReference type="SUPFAM" id="SSF74650">
    <property type="entry name" value="Galactose mutarotase-like"/>
    <property type="match status" value="1"/>
</dbReference>
<dbReference type="Pfam" id="PF01074">
    <property type="entry name" value="Glyco_hydro_38N"/>
    <property type="match status" value="1"/>
</dbReference>